<evidence type="ECO:0000313" key="4">
    <source>
        <dbReference type="EMBL" id="BES99391.1"/>
    </source>
</evidence>
<dbReference type="PROSITE" id="PS50157">
    <property type="entry name" value="ZINC_FINGER_C2H2_2"/>
    <property type="match status" value="3"/>
</dbReference>
<evidence type="ECO:0000313" key="5">
    <source>
        <dbReference type="Proteomes" id="UP001307889"/>
    </source>
</evidence>
<protein>
    <submittedName>
        <fullName evidence="4">Zinc finger protein</fullName>
    </submittedName>
</protein>
<evidence type="ECO:0000259" key="2">
    <source>
        <dbReference type="PROSITE" id="PS50157"/>
    </source>
</evidence>
<dbReference type="PROSITE" id="PS00028">
    <property type="entry name" value="ZINC_FINGER_C2H2_1"/>
    <property type="match status" value="2"/>
</dbReference>
<dbReference type="SMART" id="SM00595">
    <property type="entry name" value="MADF"/>
    <property type="match status" value="1"/>
</dbReference>
<dbReference type="InterPro" id="IPR036236">
    <property type="entry name" value="Znf_C2H2_sf"/>
</dbReference>
<gene>
    <name evidence="4" type="ORF">NTJ_12208</name>
</gene>
<feature type="domain" description="MADF" evidence="3">
    <location>
        <begin position="6"/>
        <end position="94"/>
    </location>
</feature>
<keyword evidence="1" id="KW-0479">Metal-binding</keyword>
<dbReference type="InterPro" id="IPR052797">
    <property type="entry name" value="RegFact_GeneExpr_CellDeath"/>
</dbReference>
<evidence type="ECO:0000259" key="3">
    <source>
        <dbReference type="PROSITE" id="PS51029"/>
    </source>
</evidence>
<organism evidence="4 5">
    <name type="scientific">Nesidiocoris tenuis</name>
    <dbReference type="NCBI Taxonomy" id="355587"/>
    <lineage>
        <taxon>Eukaryota</taxon>
        <taxon>Metazoa</taxon>
        <taxon>Ecdysozoa</taxon>
        <taxon>Arthropoda</taxon>
        <taxon>Hexapoda</taxon>
        <taxon>Insecta</taxon>
        <taxon>Pterygota</taxon>
        <taxon>Neoptera</taxon>
        <taxon>Paraneoptera</taxon>
        <taxon>Hemiptera</taxon>
        <taxon>Heteroptera</taxon>
        <taxon>Panheteroptera</taxon>
        <taxon>Cimicomorpha</taxon>
        <taxon>Miridae</taxon>
        <taxon>Dicyphina</taxon>
        <taxon>Nesidiocoris</taxon>
    </lineage>
</organism>
<dbReference type="InterPro" id="IPR013087">
    <property type="entry name" value="Znf_C2H2_type"/>
</dbReference>
<dbReference type="Gene3D" id="3.30.160.60">
    <property type="entry name" value="Classic Zinc Finger"/>
    <property type="match status" value="3"/>
</dbReference>
<dbReference type="Pfam" id="PF00096">
    <property type="entry name" value="zf-C2H2"/>
    <property type="match status" value="2"/>
</dbReference>
<proteinExistence type="predicted"/>
<feature type="domain" description="C2H2-type" evidence="2">
    <location>
        <begin position="174"/>
        <end position="202"/>
    </location>
</feature>
<feature type="domain" description="C2H2-type" evidence="2">
    <location>
        <begin position="205"/>
        <end position="233"/>
    </location>
</feature>
<dbReference type="PROSITE" id="PS51029">
    <property type="entry name" value="MADF"/>
    <property type="match status" value="1"/>
</dbReference>
<dbReference type="Pfam" id="PF10545">
    <property type="entry name" value="MADF_DNA_bdg"/>
    <property type="match status" value="1"/>
</dbReference>
<dbReference type="Proteomes" id="UP001307889">
    <property type="component" value="Chromosome 10"/>
</dbReference>
<dbReference type="EMBL" id="AP028918">
    <property type="protein sequence ID" value="BES99391.1"/>
    <property type="molecule type" value="Genomic_DNA"/>
</dbReference>
<sequence length="621" mass="72052">MSFNERLIEFVKNHDCLWDPKSKHYRNRDHVMRKWEEIAHVLDSDADIVRKRWRSIRDEHVRVSKKKKLSRKYAAHRRRTQGPEPLEFLSRVTANESASNCSKPTLMELTGLSAAEACIDDYCEVLISGEADSCDAVVVCDSSDEASTRESTPTTKSKPITKSTPIAKSIAKNVPCPHCAKMFTTPRNVNRHIRRAHPAEPIPRYECDHCGFTSQYKHCLKSHILTRHEDPRTQNLLGPFRAQKNDLYCARCDRAFPNRKGLNRHIKRLHTPAAARFECYHCGFKTKYKHSLKWHVVERHQKIKEKSIISRPSISCVFCRDFTSHRRSEMMRHYEEAHEVPLRQETLTFESFEDFEKWKESVERADASRFNFIRRKDYRYFRCFRDGYFHSRSVGKRRLKAKGSVKIGGFCPASMKIVEKNGSLKVTYIPNHVGHGKDLIHLNLTMKEKVEIAGKLAQNIPCRAILEEIKASKPEEIQRLHLTTRKDILNIRTSFNLDKPNASFTDDPTSAYEFRTPDSPESEDGANIDSADLIMRIDDKESIREIVVGEFGNFDEEAYLNERVAQLRRKFEEILNRVRSEEHVDIIWNALLPVVPAIDSTSSNKVDFLLDIEVPDEVNRD</sequence>
<name>A0ABN7B898_9HEMI</name>
<feature type="domain" description="C2H2-type" evidence="2">
    <location>
        <begin position="247"/>
        <end position="275"/>
    </location>
</feature>
<accession>A0ABN7B898</accession>
<dbReference type="SUPFAM" id="SSF57667">
    <property type="entry name" value="beta-beta-alpha zinc fingers"/>
    <property type="match status" value="1"/>
</dbReference>
<evidence type="ECO:0000256" key="1">
    <source>
        <dbReference type="PROSITE-ProRule" id="PRU00042"/>
    </source>
</evidence>
<dbReference type="SMART" id="SM00355">
    <property type="entry name" value="ZnF_C2H2"/>
    <property type="match status" value="5"/>
</dbReference>
<keyword evidence="1" id="KW-0863">Zinc-finger</keyword>
<dbReference type="InterPro" id="IPR006578">
    <property type="entry name" value="MADF-dom"/>
</dbReference>
<keyword evidence="5" id="KW-1185">Reference proteome</keyword>
<keyword evidence="1" id="KW-0862">Zinc</keyword>
<dbReference type="PANTHER" id="PTHR33936">
    <property type="entry name" value="PROTEIN CBG17840"/>
    <property type="match status" value="1"/>
</dbReference>
<dbReference type="PANTHER" id="PTHR33936:SF24">
    <property type="entry name" value="C2H2-TYPE DOMAIN-CONTAINING PROTEIN"/>
    <property type="match status" value="1"/>
</dbReference>
<reference evidence="4 5" key="1">
    <citation type="submission" date="2023-09" db="EMBL/GenBank/DDBJ databases">
        <title>Nesidiocoris tenuis whole genome shotgun sequence.</title>
        <authorList>
            <person name="Shibata T."/>
            <person name="Shimoda M."/>
            <person name="Kobayashi T."/>
            <person name="Uehara T."/>
        </authorList>
    </citation>
    <scope>NUCLEOTIDE SEQUENCE [LARGE SCALE GENOMIC DNA]</scope>
    <source>
        <strain evidence="4 5">Japan</strain>
    </source>
</reference>